<evidence type="ECO:0000313" key="4">
    <source>
        <dbReference type="Proteomes" id="UP000050277"/>
    </source>
</evidence>
<gene>
    <name evidence="3" type="ORF">SE18_18025</name>
</gene>
<feature type="signal peptide" evidence="2">
    <location>
        <begin position="1"/>
        <end position="21"/>
    </location>
</feature>
<dbReference type="OrthoDB" id="9807384at2"/>
<feature type="chain" id="PRO_5006133827" description="DUF4381 domain-containing protein" evidence="2">
    <location>
        <begin position="22"/>
        <end position="306"/>
    </location>
</feature>
<dbReference type="EMBL" id="LGKP01000025">
    <property type="protein sequence ID" value="KPL85516.1"/>
    <property type="molecule type" value="Genomic_DNA"/>
</dbReference>
<dbReference type="STRING" id="70996.SE18_18025"/>
<name>A0A0P6YQW4_9CHLR</name>
<evidence type="ECO:0000256" key="2">
    <source>
        <dbReference type="SAM" id="SignalP"/>
    </source>
</evidence>
<comment type="caution">
    <text evidence="3">The sequence shown here is derived from an EMBL/GenBank/DDBJ whole genome shotgun (WGS) entry which is preliminary data.</text>
</comment>
<keyword evidence="1" id="KW-1133">Transmembrane helix</keyword>
<proteinExistence type="predicted"/>
<accession>A0A0P6YQW4</accession>
<evidence type="ECO:0008006" key="5">
    <source>
        <dbReference type="Google" id="ProtNLM"/>
    </source>
</evidence>
<keyword evidence="4" id="KW-1185">Reference proteome</keyword>
<evidence type="ECO:0000313" key="3">
    <source>
        <dbReference type="EMBL" id="KPL85516.1"/>
    </source>
</evidence>
<protein>
    <recommendedName>
        <fullName evidence="5">DUF4381 domain-containing protein</fullName>
    </recommendedName>
</protein>
<reference evidence="3 4" key="1">
    <citation type="submission" date="2015-07" db="EMBL/GenBank/DDBJ databases">
        <title>Whole genome sequence of Herpetosiphon geysericola DSM 7119.</title>
        <authorList>
            <person name="Hemp J."/>
            <person name="Ward L.M."/>
            <person name="Pace L.A."/>
            <person name="Fischer W.W."/>
        </authorList>
    </citation>
    <scope>NUCLEOTIDE SEQUENCE [LARGE SCALE GENOMIC DNA]</scope>
    <source>
        <strain evidence="3 4">DSM 7119</strain>
    </source>
</reference>
<sequence length="306" mass="33978">MAKLWWLLGLSCLLWIAPVAAAEPAVAVRAQLNRTKITVGDLVEYELQVTTPNGFKSELPAMPTKMFGEWEVRECAPLSETTVAEGLRQGWRCQLTNWDVGIHAFPTQLVKITNPDGTTGRANTQPVSVEVASVLDENAQDIKPLKPQLIMNEQANYLLIIGLSLLAVLVAGFAVWAINYFRKHRPVPVPAAVPQAVRDPFGIAMTELERIRSLGLIDQGRIVEHYALIADVLRTFITDRFSVPALERTTNEVRLALSHPSMQQRRDQLLILLAESDGVKFARQLPNPIEAHAMIDNARQAILATR</sequence>
<feature type="transmembrane region" description="Helical" evidence="1">
    <location>
        <begin position="157"/>
        <end position="178"/>
    </location>
</feature>
<dbReference type="AlphaFoldDB" id="A0A0P6YQW4"/>
<evidence type="ECO:0000256" key="1">
    <source>
        <dbReference type="SAM" id="Phobius"/>
    </source>
</evidence>
<keyword evidence="2" id="KW-0732">Signal</keyword>
<dbReference type="RefSeq" id="WP_054535840.1">
    <property type="nucleotide sequence ID" value="NZ_LGKP01000025.1"/>
</dbReference>
<organism evidence="3 4">
    <name type="scientific">Herpetosiphon geysericola</name>
    <dbReference type="NCBI Taxonomy" id="70996"/>
    <lineage>
        <taxon>Bacteria</taxon>
        <taxon>Bacillati</taxon>
        <taxon>Chloroflexota</taxon>
        <taxon>Chloroflexia</taxon>
        <taxon>Herpetosiphonales</taxon>
        <taxon>Herpetosiphonaceae</taxon>
        <taxon>Herpetosiphon</taxon>
    </lineage>
</organism>
<keyword evidence="1" id="KW-0812">Transmembrane</keyword>
<keyword evidence="1" id="KW-0472">Membrane</keyword>
<dbReference type="Proteomes" id="UP000050277">
    <property type="component" value="Unassembled WGS sequence"/>
</dbReference>